<protein>
    <recommendedName>
        <fullName evidence="8">Zn(2)-C6 fungal-type domain-containing protein</fullName>
    </recommendedName>
</protein>
<keyword evidence="4" id="KW-0805">Transcription regulation</keyword>
<comment type="subcellular location">
    <subcellularLocation>
        <location evidence="1">Nucleus</location>
    </subcellularLocation>
</comment>
<evidence type="ECO:0000256" key="6">
    <source>
        <dbReference type="ARBA" id="ARBA00023163"/>
    </source>
</evidence>
<sequence>MRASRPFRTRRQTPRVSKACCQCRAGRVKCDGAKPQCGTCARQSRQCDYNTVDGRKQRHTEAEFAALNSRIAFLEAQLNGNGLHAHNDSQISQQDEEKALPSMTEDHETAFDDKGEGNIVYSAPEHWQIDSLFQTSDFVTQSQSSPLKSFASISGGFLHDGKSGRIFYVGPTSNLHLAKTTASCLPTSKLATSATKSRELPALPENDELVGCYSEYLSPHLILHESQSEIQRVIRQKCLLHTAVLAIGAFFLPKETYDRCRLD</sequence>
<dbReference type="PROSITE" id="PS50048">
    <property type="entry name" value="ZN2_CY6_FUNGAL_2"/>
    <property type="match status" value="1"/>
</dbReference>
<gene>
    <name evidence="9" type="ORF">CSAL01_02007</name>
</gene>
<dbReference type="GO" id="GO:0008270">
    <property type="term" value="F:zinc ion binding"/>
    <property type="evidence" value="ECO:0007669"/>
    <property type="project" value="InterPro"/>
</dbReference>
<keyword evidence="3" id="KW-0862">Zinc</keyword>
<dbReference type="CDD" id="cd00067">
    <property type="entry name" value="GAL4"/>
    <property type="match status" value="1"/>
</dbReference>
<dbReference type="GO" id="GO:0003677">
    <property type="term" value="F:DNA binding"/>
    <property type="evidence" value="ECO:0007669"/>
    <property type="project" value="UniProtKB-KW"/>
</dbReference>
<dbReference type="EMBL" id="JFFI01002028">
    <property type="protein sequence ID" value="KXH45845.1"/>
    <property type="molecule type" value="Genomic_DNA"/>
</dbReference>
<keyword evidence="2" id="KW-0479">Metal-binding</keyword>
<evidence type="ECO:0000256" key="4">
    <source>
        <dbReference type="ARBA" id="ARBA00023015"/>
    </source>
</evidence>
<evidence type="ECO:0000259" key="8">
    <source>
        <dbReference type="PROSITE" id="PS50048"/>
    </source>
</evidence>
<organism evidence="9 10">
    <name type="scientific">Colletotrichum salicis</name>
    <dbReference type="NCBI Taxonomy" id="1209931"/>
    <lineage>
        <taxon>Eukaryota</taxon>
        <taxon>Fungi</taxon>
        <taxon>Dikarya</taxon>
        <taxon>Ascomycota</taxon>
        <taxon>Pezizomycotina</taxon>
        <taxon>Sordariomycetes</taxon>
        <taxon>Hypocreomycetidae</taxon>
        <taxon>Glomerellales</taxon>
        <taxon>Glomerellaceae</taxon>
        <taxon>Colletotrichum</taxon>
        <taxon>Colletotrichum acutatum species complex</taxon>
    </lineage>
</organism>
<comment type="caution">
    <text evidence="9">The sequence shown here is derived from an EMBL/GenBank/DDBJ whole genome shotgun (WGS) entry which is preliminary data.</text>
</comment>
<evidence type="ECO:0000256" key="7">
    <source>
        <dbReference type="ARBA" id="ARBA00023242"/>
    </source>
</evidence>
<proteinExistence type="predicted"/>
<dbReference type="STRING" id="1209931.A0A135TCD9"/>
<name>A0A135TCD9_9PEZI</name>
<evidence type="ECO:0000313" key="10">
    <source>
        <dbReference type="Proteomes" id="UP000070121"/>
    </source>
</evidence>
<dbReference type="Gene3D" id="4.10.240.10">
    <property type="entry name" value="Zn(2)-C6 fungal-type DNA-binding domain"/>
    <property type="match status" value="1"/>
</dbReference>
<dbReference type="InterPro" id="IPR036864">
    <property type="entry name" value="Zn2-C6_fun-type_DNA-bd_sf"/>
</dbReference>
<dbReference type="GO" id="GO:0000981">
    <property type="term" value="F:DNA-binding transcription factor activity, RNA polymerase II-specific"/>
    <property type="evidence" value="ECO:0007669"/>
    <property type="project" value="InterPro"/>
</dbReference>
<keyword evidence="5" id="KW-0238">DNA-binding</keyword>
<dbReference type="InterPro" id="IPR051615">
    <property type="entry name" value="Transcr_Regulatory_Elem"/>
</dbReference>
<evidence type="ECO:0000256" key="5">
    <source>
        <dbReference type="ARBA" id="ARBA00023125"/>
    </source>
</evidence>
<feature type="domain" description="Zn(2)-C6 fungal-type" evidence="8">
    <location>
        <begin position="19"/>
        <end position="49"/>
    </location>
</feature>
<keyword evidence="10" id="KW-1185">Reference proteome</keyword>
<reference evidence="9 10" key="1">
    <citation type="submission" date="2014-02" db="EMBL/GenBank/DDBJ databases">
        <title>The genome sequence of Colletotrichum salicis CBS 607.94.</title>
        <authorList>
            <person name="Baroncelli R."/>
            <person name="Thon M.R."/>
        </authorList>
    </citation>
    <scope>NUCLEOTIDE SEQUENCE [LARGE SCALE GENOMIC DNA]</scope>
    <source>
        <strain evidence="9 10">CBS 607.94</strain>
    </source>
</reference>
<dbReference type="Pfam" id="PF00172">
    <property type="entry name" value="Zn_clus"/>
    <property type="match status" value="1"/>
</dbReference>
<dbReference type="SMART" id="SM00066">
    <property type="entry name" value="GAL4"/>
    <property type="match status" value="1"/>
</dbReference>
<dbReference type="SUPFAM" id="SSF57701">
    <property type="entry name" value="Zn2/Cys6 DNA-binding domain"/>
    <property type="match status" value="1"/>
</dbReference>
<dbReference type="InterPro" id="IPR001138">
    <property type="entry name" value="Zn2Cys6_DnaBD"/>
</dbReference>
<dbReference type="PANTHER" id="PTHR31313:SF81">
    <property type="entry name" value="TY1 ENHANCER ACTIVATOR"/>
    <property type="match status" value="1"/>
</dbReference>
<dbReference type="OrthoDB" id="4848883at2759"/>
<dbReference type="AlphaFoldDB" id="A0A135TCD9"/>
<dbReference type="Proteomes" id="UP000070121">
    <property type="component" value="Unassembled WGS sequence"/>
</dbReference>
<accession>A0A135TCD9</accession>
<dbReference type="PANTHER" id="PTHR31313">
    <property type="entry name" value="TY1 ENHANCER ACTIVATOR"/>
    <property type="match status" value="1"/>
</dbReference>
<keyword evidence="7" id="KW-0539">Nucleus</keyword>
<dbReference type="PROSITE" id="PS00463">
    <property type="entry name" value="ZN2_CY6_FUNGAL_1"/>
    <property type="match status" value="1"/>
</dbReference>
<dbReference type="GO" id="GO:0005634">
    <property type="term" value="C:nucleus"/>
    <property type="evidence" value="ECO:0007669"/>
    <property type="project" value="UniProtKB-SubCell"/>
</dbReference>
<keyword evidence="6" id="KW-0804">Transcription</keyword>
<evidence type="ECO:0000256" key="1">
    <source>
        <dbReference type="ARBA" id="ARBA00004123"/>
    </source>
</evidence>
<evidence type="ECO:0000256" key="2">
    <source>
        <dbReference type="ARBA" id="ARBA00022723"/>
    </source>
</evidence>
<evidence type="ECO:0000313" key="9">
    <source>
        <dbReference type="EMBL" id="KXH45845.1"/>
    </source>
</evidence>
<evidence type="ECO:0000256" key="3">
    <source>
        <dbReference type="ARBA" id="ARBA00022833"/>
    </source>
</evidence>